<evidence type="ECO:0000256" key="3">
    <source>
        <dbReference type="ARBA" id="ARBA00022989"/>
    </source>
</evidence>
<reference evidence="6 7" key="1">
    <citation type="submission" date="2020-07" db="EMBL/GenBank/DDBJ databases">
        <title>Characterization and genome sequencing of isolate MD1, a novel member within the family Lachnospiraceae.</title>
        <authorList>
            <person name="Rettenmaier R."/>
            <person name="Di Bello L."/>
            <person name="Zinser C."/>
            <person name="Scheitz K."/>
            <person name="Liebl W."/>
            <person name="Zverlov V."/>
        </authorList>
    </citation>
    <scope>NUCLEOTIDE SEQUENCE [LARGE SCALE GENOMIC DNA]</scope>
    <source>
        <strain evidence="6 7">MD1</strain>
    </source>
</reference>
<dbReference type="GO" id="GO:0005886">
    <property type="term" value="C:plasma membrane"/>
    <property type="evidence" value="ECO:0007669"/>
    <property type="project" value="UniProtKB-SubCell"/>
</dbReference>
<feature type="transmembrane region" description="Helical" evidence="5">
    <location>
        <begin position="30"/>
        <end position="53"/>
    </location>
</feature>
<dbReference type="GO" id="GO:0005524">
    <property type="term" value="F:ATP binding"/>
    <property type="evidence" value="ECO:0007669"/>
    <property type="project" value="InterPro"/>
</dbReference>
<proteinExistence type="predicted"/>
<organism evidence="6 7">
    <name type="scientific">Variimorphobacter saccharofermentans</name>
    <dbReference type="NCBI Taxonomy" id="2755051"/>
    <lineage>
        <taxon>Bacteria</taxon>
        <taxon>Bacillati</taxon>
        <taxon>Bacillota</taxon>
        <taxon>Clostridia</taxon>
        <taxon>Lachnospirales</taxon>
        <taxon>Lachnospiraceae</taxon>
        <taxon>Variimorphobacter</taxon>
    </lineage>
</organism>
<evidence type="ECO:0000256" key="5">
    <source>
        <dbReference type="SAM" id="Phobius"/>
    </source>
</evidence>
<dbReference type="AlphaFoldDB" id="A0A839K2C7"/>
<dbReference type="RefSeq" id="WP_228353173.1">
    <property type="nucleotide sequence ID" value="NZ_JACEGA010000001.1"/>
</dbReference>
<evidence type="ECO:0000313" key="7">
    <source>
        <dbReference type="Proteomes" id="UP000574276"/>
    </source>
</evidence>
<feature type="transmembrane region" description="Helical" evidence="5">
    <location>
        <begin position="65"/>
        <end position="86"/>
    </location>
</feature>
<name>A0A839K2C7_9FIRM</name>
<keyword evidence="7" id="KW-1185">Reference proteome</keyword>
<sequence length="116" mass="14017">MNKTSIRKWNLKSSDYTFFLRYMVKYTPMFVVYICMIGIVSALATFIETVYSLKYITDCIQYDKPFRNIIIFIICILLFIFLKVILEDLFGQYFFLTQSEKLKLHIRMDLYKKVIE</sequence>
<protein>
    <recommendedName>
        <fullName evidence="8">ABC transmembrane type-1 domain-containing protein</fullName>
    </recommendedName>
</protein>
<keyword evidence="4 5" id="KW-0472">Membrane</keyword>
<keyword evidence="2 5" id="KW-0812">Transmembrane</keyword>
<dbReference type="Gene3D" id="1.20.1560.10">
    <property type="entry name" value="ABC transporter type 1, transmembrane domain"/>
    <property type="match status" value="1"/>
</dbReference>
<evidence type="ECO:0000256" key="2">
    <source>
        <dbReference type="ARBA" id="ARBA00022692"/>
    </source>
</evidence>
<comment type="caution">
    <text evidence="6">The sequence shown here is derived from an EMBL/GenBank/DDBJ whole genome shotgun (WGS) entry which is preliminary data.</text>
</comment>
<dbReference type="SUPFAM" id="SSF90123">
    <property type="entry name" value="ABC transporter transmembrane region"/>
    <property type="match status" value="1"/>
</dbReference>
<dbReference type="Proteomes" id="UP000574276">
    <property type="component" value="Unassembled WGS sequence"/>
</dbReference>
<dbReference type="InterPro" id="IPR036640">
    <property type="entry name" value="ABC1_TM_sf"/>
</dbReference>
<comment type="subcellular location">
    <subcellularLocation>
        <location evidence="1">Cell membrane</location>
        <topology evidence="1">Multi-pass membrane protein</topology>
    </subcellularLocation>
</comment>
<keyword evidence="3 5" id="KW-1133">Transmembrane helix</keyword>
<dbReference type="EMBL" id="JACEGA010000001">
    <property type="protein sequence ID" value="MBB2183537.1"/>
    <property type="molecule type" value="Genomic_DNA"/>
</dbReference>
<evidence type="ECO:0000313" key="6">
    <source>
        <dbReference type="EMBL" id="MBB2183537.1"/>
    </source>
</evidence>
<evidence type="ECO:0008006" key="8">
    <source>
        <dbReference type="Google" id="ProtNLM"/>
    </source>
</evidence>
<evidence type="ECO:0000256" key="1">
    <source>
        <dbReference type="ARBA" id="ARBA00004651"/>
    </source>
</evidence>
<accession>A0A839K2C7</accession>
<gene>
    <name evidence="6" type="ORF">H0486_11695</name>
</gene>
<evidence type="ECO:0000256" key="4">
    <source>
        <dbReference type="ARBA" id="ARBA00023136"/>
    </source>
</evidence>